<evidence type="ECO:0000313" key="1">
    <source>
        <dbReference type="EMBL" id="KAL0935579.1"/>
    </source>
</evidence>
<dbReference type="Proteomes" id="UP000805649">
    <property type="component" value="Unassembled WGS sequence"/>
</dbReference>
<dbReference type="EMBL" id="VUJX02000006">
    <property type="protein sequence ID" value="KAL0935579.1"/>
    <property type="molecule type" value="Genomic_DNA"/>
</dbReference>
<reference evidence="1 2" key="1">
    <citation type="journal article" date="2020" name="Phytopathology">
        <title>Genome Sequence Resources of Colletotrichum truncatum, C. plurivorum, C. musicola, and C. sojae: Four Species Pathogenic to Soybean (Glycine max).</title>
        <authorList>
            <person name="Rogerio F."/>
            <person name="Boufleur T.R."/>
            <person name="Ciampi-Guillardi M."/>
            <person name="Sukno S.A."/>
            <person name="Thon M.R."/>
            <person name="Massola Junior N.S."/>
            <person name="Baroncelli R."/>
        </authorList>
    </citation>
    <scope>NUCLEOTIDE SEQUENCE [LARGE SCALE GENOMIC DNA]</scope>
    <source>
        <strain evidence="1 2">CMES1059</strain>
    </source>
</reference>
<proteinExistence type="predicted"/>
<evidence type="ECO:0000313" key="2">
    <source>
        <dbReference type="Proteomes" id="UP000805649"/>
    </source>
</evidence>
<gene>
    <name evidence="1" type="ORF">CTRU02_210170</name>
</gene>
<protein>
    <submittedName>
        <fullName evidence="1">Uncharacterized protein</fullName>
    </submittedName>
</protein>
<comment type="caution">
    <text evidence="1">The sequence shown here is derived from an EMBL/GenBank/DDBJ whole genome shotgun (WGS) entry which is preliminary data.</text>
</comment>
<sequence length="465" mass="52548">MAHSDTFLQIDASISVSHSGNPASLAYSTARTRWPKILKNIIVDVENTVQDVDSTNKIRDDGSALLAALQTVLDSMESDGRLQPIPNDGNEVIGSFNRELDFLGPMTWHNSPWLFTENYLYRLIHNCFARRETQFWKDYDPFAKQKANALKSSKSSIIELVHWVLDVNRKVNEKSLTAAEDLKAIMEEALQISLWGNAVDLLLLVHVSTEDLQSRQGKKARENFKKNVVDDDTEQVWELLAPLPARHPNNEIHIVLDNAGFEFLADLILVSHLLAAGYAEKVVLHGKDIPWFVSDVTAKDFDFLLETFETSGFSEPTTEEEQKWTAEFSAQLREYSRSGRLRYEAHSFWTTQHCYARMQTIAPDLWTQLCAADLVIFKGDLNYRKLVFDGLWPRTTSFRDAIGLLGKPLATGDMGMRILSLRTCKADTVVGLSPGKEKEIDPDATGQWTRNGEYAVISFCDNKGE</sequence>
<organism evidence="1 2">
    <name type="scientific">Colletotrichum truncatum</name>
    <name type="common">Anthracnose fungus</name>
    <name type="synonym">Colletotrichum capsici</name>
    <dbReference type="NCBI Taxonomy" id="5467"/>
    <lineage>
        <taxon>Eukaryota</taxon>
        <taxon>Fungi</taxon>
        <taxon>Dikarya</taxon>
        <taxon>Ascomycota</taxon>
        <taxon>Pezizomycotina</taxon>
        <taxon>Sordariomycetes</taxon>
        <taxon>Hypocreomycetidae</taxon>
        <taxon>Glomerellales</taxon>
        <taxon>Glomerellaceae</taxon>
        <taxon>Colletotrichum</taxon>
        <taxon>Colletotrichum truncatum species complex</taxon>
    </lineage>
</organism>
<keyword evidence="2" id="KW-1185">Reference proteome</keyword>
<accession>A0ACC3YUH1</accession>
<name>A0ACC3YUH1_COLTU</name>